<dbReference type="OrthoDB" id="10029630at2759"/>
<feature type="binding site" evidence="10">
    <location>
        <position position="357"/>
    </location>
    <ligand>
        <name>Zn(2+)</name>
        <dbReference type="ChEBI" id="CHEBI:29105"/>
        <label>2</label>
        <note>catalytic</note>
    </ligand>
</feature>
<keyword evidence="8 12" id="KW-0479">Metal-binding</keyword>
<dbReference type="Pfam" id="PF01401">
    <property type="entry name" value="Peptidase_M2"/>
    <property type="match status" value="2"/>
</dbReference>
<proteinExistence type="inferred from homology"/>
<dbReference type="GO" id="GO:0004180">
    <property type="term" value="F:carboxypeptidase activity"/>
    <property type="evidence" value="ECO:0007669"/>
    <property type="project" value="UniProtKB-KW"/>
</dbReference>
<evidence type="ECO:0000256" key="10">
    <source>
        <dbReference type="PIRSR" id="PIRSR601548-8"/>
    </source>
</evidence>
<dbReference type="SUPFAM" id="SSF55486">
    <property type="entry name" value="Metalloproteases ('zincins'), catalytic domain"/>
    <property type="match status" value="1"/>
</dbReference>
<evidence type="ECO:0000256" key="2">
    <source>
        <dbReference type="ARBA" id="ARBA00022729"/>
    </source>
</evidence>
<feature type="active site" description="Proton donor 2" evidence="6">
    <location>
        <position position="459"/>
    </location>
</feature>
<dbReference type="PANTHER" id="PTHR10514:SF27">
    <property type="entry name" value="ANGIOTENSIN-CONVERTING ENZYME"/>
    <property type="match status" value="1"/>
</dbReference>
<feature type="binding site" evidence="8">
    <location>
        <position position="329"/>
    </location>
    <ligand>
        <name>Zn(2+)</name>
        <dbReference type="ChEBI" id="CHEBI:29105"/>
        <label>1</label>
        <note>catalytic</note>
    </ligand>
</feature>
<evidence type="ECO:0000256" key="12">
    <source>
        <dbReference type="RuleBase" id="RU361144"/>
    </source>
</evidence>
<dbReference type="AlphaFoldDB" id="A0A6P3X1E5"/>
<dbReference type="InterPro" id="IPR001548">
    <property type="entry name" value="Peptidase_M2"/>
</dbReference>
<evidence type="ECO:0000256" key="5">
    <source>
        <dbReference type="PIRSR" id="PIRSR601548-1"/>
    </source>
</evidence>
<feature type="disulfide bond" evidence="9">
    <location>
        <begin position="98"/>
        <end position="107"/>
    </location>
</feature>
<evidence type="ECO:0000313" key="13">
    <source>
        <dbReference type="Proteomes" id="UP000515204"/>
    </source>
</evidence>
<keyword evidence="12" id="KW-0645">Protease</keyword>
<sequence length="594" mass="68465">MDDSLEFLNRATASLEWRTLRNASAVPLDVHASVFQLRLKWRNRWCAELIDLQDNGMFVDRRLRRFLCRGPKYTGKMTREIAVVKESLSSTYDSARICKSEGQQRGCYQGESEVAKLMATSRNERELRWAWSAWRDRMSGMRWPFAQLVALENAAARSNGYADVGAYWREEFEIPNLENVFEEMYRRVEPLYRLLHAVVRSRLAKLYPDVVDTSQPIPAHLLGNLWSQSWETLIDVVFPNYAAIVPDLADSMRRDNYSVTRMVREAEDFYVSLGFPPLTPEFWRNSVLEREPGETTSCHATAVNMFKRNDVRIFACLEARPQDINVIHHELGHIQYYMAYQNQPSFFKNGVNSAFHEAIGDAISHGATSARHMRRLGLMRGASPNSLGETAILVRRALLKIPQLLSGLVIEKWRWSVFSGRTRPSSYNRAWWELHRRYMGVAPPSPRTEQFFDAAAKYHVAHGIPYARYYLASFLQVQLFGGMCEATGSTTSNASLHECDIYGSKDAGRILSFNYTSQGVARSGKKKYNSKKYARFSSLRSVMKLGSSVDWRRALRFTTGRAEYRAEPLLAYYEPVREWLQLEIKRRGIPMGWN</sequence>
<dbReference type="PRINTS" id="PR00791">
    <property type="entry name" value="PEPDIPTASEA"/>
</dbReference>
<dbReference type="PANTHER" id="PTHR10514">
    <property type="entry name" value="ANGIOTENSIN-CONVERTING ENZYME"/>
    <property type="match status" value="1"/>
</dbReference>
<keyword evidence="3 9" id="KW-1015">Disulfide bond</keyword>
<comment type="cofactor">
    <cofactor evidence="12">
        <name>Zn(2+)</name>
        <dbReference type="ChEBI" id="CHEBI:29105"/>
    </cofactor>
    <text evidence="12">Binds 2 Zn(2+) ions per subunit.</text>
</comment>
<feature type="disulfide bond" evidence="9 11">
    <location>
        <begin position="298"/>
        <end position="316"/>
    </location>
</feature>
<comment type="similarity">
    <text evidence="1 11 12">Belongs to the peptidase M2 family.</text>
</comment>
<keyword evidence="12" id="KW-0482">Metalloprotease</keyword>
<feature type="binding site" evidence="8">
    <location>
        <position position="357"/>
    </location>
    <ligand>
        <name>Zn(2+)</name>
        <dbReference type="ChEBI" id="CHEBI:29105"/>
        <label>1</label>
        <note>catalytic</note>
    </ligand>
</feature>
<dbReference type="GO" id="GO:0046872">
    <property type="term" value="F:metal ion binding"/>
    <property type="evidence" value="ECO:0007669"/>
    <property type="project" value="UniProtKB-KW"/>
</dbReference>
<accession>A0A6P3X1E5</accession>
<dbReference type="RefSeq" id="XP_014472027.1">
    <property type="nucleotide sequence ID" value="XM_014616541.1"/>
</dbReference>
<dbReference type="GO" id="GO:0016020">
    <property type="term" value="C:membrane"/>
    <property type="evidence" value="ECO:0007669"/>
    <property type="project" value="InterPro"/>
</dbReference>
<feature type="binding site" evidence="7">
    <location>
        <position position="468"/>
    </location>
    <ligand>
        <name>chloride</name>
        <dbReference type="ChEBI" id="CHEBI:17996"/>
        <label>1</label>
    </ligand>
</feature>
<evidence type="ECO:0000256" key="7">
    <source>
        <dbReference type="PIRSR" id="PIRSR601548-2"/>
    </source>
</evidence>
<feature type="active site" description="Proton acceptor 1" evidence="5">
    <location>
        <position position="330"/>
    </location>
</feature>
<name>A0A6P3X1E5_DINQU</name>
<dbReference type="GO" id="GO:0008237">
    <property type="term" value="F:metallopeptidase activity"/>
    <property type="evidence" value="ECO:0007669"/>
    <property type="project" value="UniProtKB-KW"/>
</dbReference>
<protein>
    <recommendedName>
        <fullName evidence="12">Angiotensin-converting enzyme</fullName>
        <ecNumber evidence="12">3.4.-.-</ecNumber>
    </recommendedName>
</protein>
<keyword evidence="8 12" id="KW-0862">Zinc</keyword>
<reference evidence="14" key="1">
    <citation type="submission" date="2025-08" db="UniProtKB">
        <authorList>
            <consortium name="RefSeq"/>
        </authorList>
    </citation>
    <scope>IDENTIFICATION</scope>
</reference>
<evidence type="ECO:0000313" key="14">
    <source>
        <dbReference type="RefSeq" id="XP_014472027.1"/>
    </source>
</evidence>
<comment type="caution">
    <text evidence="11">Lacks conserved residue(s) required for the propagation of feature annotation.</text>
</comment>
<keyword evidence="2" id="KW-0732">Signal</keyword>
<dbReference type="GO" id="GO:0006508">
    <property type="term" value="P:proteolysis"/>
    <property type="evidence" value="ECO:0007669"/>
    <property type="project" value="UniProtKB-KW"/>
</dbReference>
<dbReference type="Proteomes" id="UP000515204">
    <property type="component" value="Unplaced"/>
</dbReference>
<keyword evidence="12" id="KW-0121">Carboxypeptidase</keyword>
<evidence type="ECO:0000256" key="9">
    <source>
        <dbReference type="PIRSR" id="PIRSR601548-4"/>
    </source>
</evidence>
<dbReference type="PROSITE" id="PS52011">
    <property type="entry name" value="PEPTIDASE_M2"/>
    <property type="match status" value="1"/>
</dbReference>
<dbReference type="CDD" id="cd06461">
    <property type="entry name" value="M2_ACE"/>
    <property type="match status" value="1"/>
</dbReference>
<feature type="disulfide bond" evidence="9">
    <location>
        <begin position="484"/>
        <end position="499"/>
    </location>
</feature>
<keyword evidence="12" id="KW-0378">Hydrolase</keyword>
<feature type="binding site" evidence="10">
    <location>
        <position position="329"/>
    </location>
    <ligand>
        <name>Zn(2+)</name>
        <dbReference type="ChEBI" id="CHEBI:29105"/>
        <label>2</label>
        <note>catalytic</note>
    </ligand>
</feature>
<feature type="binding site" evidence="8">
    <location>
        <position position="333"/>
    </location>
    <ligand>
        <name>Zn(2+)</name>
        <dbReference type="ChEBI" id="CHEBI:29105"/>
        <label>1</label>
        <note>catalytic</note>
    </ligand>
</feature>
<evidence type="ECO:0000256" key="1">
    <source>
        <dbReference type="ARBA" id="ARBA00008139"/>
    </source>
</evidence>
<dbReference type="GeneID" id="106743048"/>
<feature type="active site" description="Proton acceptor 2" evidence="6">
    <location>
        <position position="330"/>
    </location>
</feature>
<keyword evidence="13" id="KW-1185">Reference proteome</keyword>
<evidence type="ECO:0000256" key="4">
    <source>
        <dbReference type="ARBA" id="ARBA00023180"/>
    </source>
</evidence>
<evidence type="ECO:0000256" key="3">
    <source>
        <dbReference type="ARBA" id="ARBA00023157"/>
    </source>
</evidence>
<organism evidence="13 14">
    <name type="scientific">Dinoponera quadriceps</name>
    <name type="common">South American ant</name>
    <dbReference type="NCBI Taxonomy" id="609295"/>
    <lineage>
        <taxon>Eukaryota</taxon>
        <taxon>Metazoa</taxon>
        <taxon>Ecdysozoa</taxon>
        <taxon>Arthropoda</taxon>
        <taxon>Hexapoda</taxon>
        <taxon>Insecta</taxon>
        <taxon>Pterygota</taxon>
        <taxon>Neoptera</taxon>
        <taxon>Endopterygota</taxon>
        <taxon>Hymenoptera</taxon>
        <taxon>Apocrita</taxon>
        <taxon>Aculeata</taxon>
        <taxon>Formicoidea</taxon>
        <taxon>Formicidae</taxon>
        <taxon>Ponerinae</taxon>
        <taxon>Ponerini</taxon>
        <taxon>Dinoponera</taxon>
    </lineage>
</organism>
<dbReference type="Gene3D" id="1.10.1370.30">
    <property type="match status" value="2"/>
</dbReference>
<gene>
    <name evidence="14" type="primary">LOC106743048</name>
</gene>
<evidence type="ECO:0000256" key="8">
    <source>
        <dbReference type="PIRSR" id="PIRSR601548-3"/>
    </source>
</evidence>
<feature type="binding site" evidence="10">
    <location>
        <position position="333"/>
    </location>
    <ligand>
        <name>Zn(2+)</name>
        <dbReference type="ChEBI" id="CHEBI:29105"/>
        <label>2</label>
        <note>catalytic</note>
    </ligand>
</feature>
<dbReference type="EC" id="3.4.-.-" evidence="12"/>
<evidence type="ECO:0000256" key="6">
    <source>
        <dbReference type="PIRSR" id="PIRSR601548-11"/>
    </source>
</evidence>
<keyword evidence="4 12" id="KW-0325">Glycoprotein</keyword>
<dbReference type="KEGG" id="dqu:106743048"/>
<dbReference type="GO" id="GO:0008241">
    <property type="term" value="F:peptidyl-dipeptidase activity"/>
    <property type="evidence" value="ECO:0007669"/>
    <property type="project" value="InterPro"/>
</dbReference>
<feature type="active site" description="Proton donor 1" evidence="5">
    <location>
        <position position="459"/>
    </location>
</feature>
<evidence type="ECO:0000256" key="11">
    <source>
        <dbReference type="PROSITE-ProRule" id="PRU01355"/>
    </source>
</evidence>